<keyword evidence="2 10" id="KW-1003">Cell membrane</keyword>
<dbReference type="PANTHER" id="PTHR34185">
    <property type="entry name" value="DIADENYLATE CYCLASE"/>
    <property type="match status" value="1"/>
</dbReference>
<keyword evidence="8 10" id="KW-1133">Transmembrane helix</keyword>
<evidence type="ECO:0000256" key="6">
    <source>
        <dbReference type="ARBA" id="ARBA00022741"/>
    </source>
</evidence>
<evidence type="ECO:0000256" key="9">
    <source>
        <dbReference type="ARBA" id="ARBA00023136"/>
    </source>
</evidence>
<evidence type="ECO:0000313" key="13">
    <source>
        <dbReference type="EMBL" id="SFO03285.1"/>
    </source>
</evidence>
<evidence type="ECO:0000256" key="8">
    <source>
        <dbReference type="ARBA" id="ARBA00022989"/>
    </source>
</evidence>
<feature type="compositionally biased region" description="Polar residues" evidence="11">
    <location>
        <begin position="292"/>
        <end position="303"/>
    </location>
</feature>
<evidence type="ECO:0000256" key="7">
    <source>
        <dbReference type="ARBA" id="ARBA00022840"/>
    </source>
</evidence>
<evidence type="ECO:0000256" key="3">
    <source>
        <dbReference type="ARBA" id="ARBA00022679"/>
    </source>
</evidence>
<feature type="compositionally biased region" description="Basic and acidic residues" evidence="11">
    <location>
        <begin position="304"/>
        <end position="318"/>
    </location>
</feature>
<evidence type="ECO:0000256" key="1">
    <source>
        <dbReference type="ARBA" id="ARBA00000877"/>
    </source>
</evidence>
<keyword evidence="3 10" id="KW-0808">Transferase</keyword>
<dbReference type="AlphaFoldDB" id="A0A1I5DVK3"/>
<feature type="domain" description="DAC" evidence="12">
    <location>
        <begin position="92"/>
        <end position="258"/>
    </location>
</feature>
<dbReference type="SUPFAM" id="SSF143597">
    <property type="entry name" value="YojJ-like"/>
    <property type="match status" value="1"/>
</dbReference>
<dbReference type="FunFam" id="3.40.1700.10:FF:000002">
    <property type="entry name" value="Diadenylate cyclase"/>
    <property type="match status" value="1"/>
</dbReference>
<evidence type="ECO:0000256" key="2">
    <source>
        <dbReference type="ARBA" id="ARBA00022475"/>
    </source>
</evidence>
<dbReference type="InterPro" id="IPR050338">
    <property type="entry name" value="DisA"/>
</dbReference>
<keyword evidence="9 10" id="KW-0472">Membrane</keyword>
<dbReference type="PANTHER" id="PTHR34185:SF1">
    <property type="entry name" value="DIADENYLATE CYCLASE"/>
    <property type="match status" value="1"/>
</dbReference>
<comment type="subunit">
    <text evidence="10">Probably a homodimer.</text>
</comment>
<feature type="transmembrane region" description="Helical" evidence="10">
    <location>
        <begin position="20"/>
        <end position="39"/>
    </location>
</feature>
<dbReference type="InterPro" id="IPR036888">
    <property type="entry name" value="DNA_integrity_DisA_N_sf"/>
</dbReference>
<dbReference type="NCBIfam" id="TIGR00159">
    <property type="entry name" value="diadenylate cyclase CdaA"/>
    <property type="match status" value="1"/>
</dbReference>
<dbReference type="GO" id="GO:0106408">
    <property type="term" value="F:diadenylate cyclase activity"/>
    <property type="evidence" value="ECO:0007669"/>
    <property type="project" value="UniProtKB-EC"/>
</dbReference>
<dbReference type="Pfam" id="PF19293">
    <property type="entry name" value="CdaA_N"/>
    <property type="match status" value="1"/>
</dbReference>
<dbReference type="EC" id="2.7.7.85" evidence="10"/>
<dbReference type="InterPro" id="IPR003390">
    <property type="entry name" value="DNA_integrity_scan_DisA_N"/>
</dbReference>
<protein>
    <recommendedName>
        <fullName evidence="10">Diadenylate cyclase</fullName>
        <shortName evidence="10">DAC</shortName>
        <ecNumber evidence="10">2.7.7.85</ecNumber>
    </recommendedName>
    <alternativeName>
        <fullName evidence="10">Cyclic-di-AMP synthase</fullName>
        <shortName evidence="10">c-di-AMP synthase</shortName>
    </alternativeName>
</protein>
<evidence type="ECO:0000256" key="10">
    <source>
        <dbReference type="HAMAP-Rule" id="MF_01499"/>
    </source>
</evidence>
<dbReference type="OrthoDB" id="9807385at2"/>
<dbReference type="GO" id="GO:0004016">
    <property type="term" value="F:adenylate cyclase activity"/>
    <property type="evidence" value="ECO:0007669"/>
    <property type="project" value="UniProtKB-UniRule"/>
</dbReference>
<dbReference type="InterPro" id="IPR034701">
    <property type="entry name" value="CdaA"/>
</dbReference>
<keyword evidence="14" id="KW-1185">Reference proteome</keyword>
<proteinExistence type="inferred from homology"/>
<comment type="similarity">
    <text evidence="10">Belongs to the adenylate cyclase family. DacA/CdaA subfamily.</text>
</comment>
<comment type="caution">
    <text evidence="10">Lacks conserved residue(s) required for the propagation of feature annotation.</text>
</comment>
<dbReference type="RefSeq" id="WP_091685117.1">
    <property type="nucleotide sequence ID" value="NZ_BAABFM010000010.1"/>
</dbReference>
<dbReference type="Gene3D" id="3.40.1700.10">
    <property type="entry name" value="DNA integrity scanning protein, DisA, N-terminal domain"/>
    <property type="match status" value="1"/>
</dbReference>
<dbReference type="STRING" id="1527.SAMN04489757_10712"/>
<dbReference type="Proteomes" id="UP000198806">
    <property type="component" value="Unassembled WGS sequence"/>
</dbReference>
<gene>
    <name evidence="10" type="primary">dacA</name>
    <name evidence="13" type="ORF">SAMN04489757_10712</name>
</gene>
<keyword evidence="5 10" id="KW-0548">Nucleotidyltransferase</keyword>
<accession>A0A1I5DVK3</accession>
<dbReference type="HAMAP" id="MF_01499">
    <property type="entry name" value="DacA"/>
    <property type="match status" value="1"/>
</dbReference>
<keyword evidence="6 10" id="KW-0547">Nucleotide-binding</keyword>
<dbReference type="GO" id="GO:0005524">
    <property type="term" value="F:ATP binding"/>
    <property type="evidence" value="ECO:0007669"/>
    <property type="project" value="UniProtKB-UniRule"/>
</dbReference>
<name>A0A1I5DVK3_9FIRM</name>
<feature type="transmembrane region" description="Helical" evidence="10">
    <location>
        <begin position="46"/>
        <end position="66"/>
    </location>
</feature>
<sequence>MDVIISFFKDYVAWLSLPKIWITDIIEILIIAFVIYHVIRWVKQTRAWMLLKGLIVLLGLWFVATILNLDVIIYIFYKSINVGIIALIIIFQPEFRKALEKLGQNNIMTPIFYFSDSKDKNERFSNESLNAIVKATFQLAKTKTGALVVIEKDVTLYDFEKTGIAIDSLVSSQLLINIFEHNTPLHDGAVIIRGNRIAAATCYLPLSDNMQISKDLGTRHRAAVGISEASDSLTIIVSEETGKVSIAMGGTLIRNVDGDYLKSQLVAMQNRVADVKKIKLWKRRFKPGKDNIQANNQSNVTDKQVNRWKEDEHERKVD</sequence>
<comment type="function">
    <text evidence="10">Catalyzes the condensation of 2 ATP molecules into cyclic di-AMP (c-di-AMP), a second messenger used to regulate differing processes in different bacteria.</text>
</comment>
<organism evidence="13 14">
    <name type="scientific">Anaerocolumna aminovalerica</name>
    <dbReference type="NCBI Taxonomy" id="1527"/>
    <lineage>
        <taxon>Bacteria</taxon>
        <taxon>Bacillati</taxon>
        <taxon>Bacillota</taxon>
        <taxon>Clostridia</taxon>
        <taxon>Lachnospirales</taxon>
        <taxon>Lachnospiraceae</taxon>
        <taxon>Anaerocolumna</taxon>
    </lineage>
</organism>
<keyword evidence="4 10" id="KW-0812">Transmembrane</keyword>
<dbReference type="Pfam" id="PF02457">
    <property type="entry name" value="DAC"/>
    <property type="match status" value="1"/>
</dbReference>
<feature type="region of interest" description="Disordered" evidence="11">
    <location>
        <begin position="289"/>
        <end position="318"/>
    </location>
</feature>
<dbReference type="PROSITE" id="PS51794">
    <property type="entry name" value="DAC"/>
    <property type="match status" value="1"/>
</dbReference>
<dbReference type="InterPro" id="IPR045585">
    <property type="entry name" value="CdaA_N"/>
</dbReference>
<evidence type="ECO:0000259" key="12">
    <source>
        <dbReference type="PROSITE" id="PS51794"/>
    </source>
</evidence>
<evidence type="ECO:0000256" key="4">
    <source>
        <dbReference type="ARBA" id="ARBA00022692"/>
    </source>
</evidence>
<evidence type="ECO:0000256" key="5">
    <source>
        <dbReference type="ARBA" id="ARBA00022695"/>
    </source>
</evidence>
<dbReference type="EMBL" id="FOWD01000007">
    <property type="protein sequence ID" value="SFO03285.1"/>
    <property type="molecule type" value="Genomic_DNA"/>
</dbReference>
<comment type="catalytic activity">
    <reaction evidence="1 10">
        <text>2 ATP = 3',3'-c-di-AMP + 2 diphosphate</text>
        <dbReference type="Rhea" id="RHEA:35655"/>
        <dbReference type="ChEBI" id="CHEBI:30616"/>
        <dbReference type="ChEBI" id="CHEBI:33019"/>
        <dbReference type="ChEBI" id="CHEBI:71500"/>
        <dbReference type="EC" id="2.7.7.85"/>
    </reaction>
</comment>
<reference evidence="13 14" key="1">
    <citation type="submission" date="2016-10" db="EMBL/GenBank/DDBJ databases">
        <authorList>
            <person name="de Groot N.N."/>
        </authorList>
    </citation>
    <scope>NUCLEOTIDE SEQUENCE [LARGE SCALE GENOMIC DNA]</scope>
    <source>
        <strain evidence="13 14">DSM 1283</strain>
    </source>
</reference>
<keyword evidence="7 10" id="KW-0067">ATP-binding</keyword>
<dbReference type="GO" id="GO:0006171">
    <property type="term" value="P:cAMP biosynthetic process"/>
    <property type="evidence" value="ECO:0007669"/>
    <property type="project" value="InterPro"/>
</dbReference>
<evidence type="ECO:0000313" key="14">
    <source>
        <dbReference type="Proteomes" id="UP000198806"/>
    </source>
</evidence>
<evidence type="ECO:0000256" key="11">
    <source>
        <dbReference type="SAM" id="MobiDB-lite"/>
    </source>
</evidence>